<dbReference type="Gene3D" id="3.10.10.10">
    <property type="entry name" value="HIV Type 1 Reverse Transcriptase, subunit A, domain 1"/>
    <property type="match status" value="1"/>
</dbReference>
<feature type="region of interest" description="Disordered" evidence="1">
    <location>
        <begin position="112"/>
        <end position="162"/>
    </location>
</feature>
<dbReference type="SUPFAM" id="SSF56672">
    <property type="entry name" value="DNA/RNA polymerases"/>
    <property type="match status" value="1"/>
</dbReference>
<feature type="non-terminal residue" evidence="2">
    <location>
        <position position="1"/>
    </location>
</feature>
<evidence type="ECO:0000256" key="1">
    <source>
        <dbReference type="SAM" id="MobiDB-lite"/>
    </source>
</evidence>
<dbReference type="AlphaFoldDB" id="A0A371FGN3"/>
<sequence length="250" mass="28870">MMGSCVNVASERLVKQLALSTTVHRTSYRLQWLSEKEELLMDKQTKVMLTIGGYGDRVVCDVVPMEALYLLLGRHWPFGKKVIHDGITNRFTFIHLGQRVMLKPLSPREVHEDKKIKLNKKESKSEVEKRIEKGKEKVGEKSKSVREKELHLSRKSKSKRKKKGILASMQNFLEEFQHVFLADIPHRVGATWPNRTTYRTNFEDVKEIQKQVGKLMEKGWVRETMSPCVIPIILVQKNMALGGYALIVDQ</sequence>
<protein>
    <submittedName>
        <fullName evidence="2">Uncharacterized protein</fullName>
    </submittedName>
</protein>
<dbReference type="CDD" id="cd00303">
    <property type="entry name" value="retropepsin_like"/>
    <property type="match status" value="1"/>
</dbReference>
<evidence type="ECO:0000313" key="2">
    <source>
        <dbReference type="EMBL" id="RDX77477.1"/>
    </source>
</evidence>
<name>A0A371FGN3_MUCPR</name>
<gene>
    <name evidence="2" type="ORF">CR513_42393</name>
</gene>
<dbReference type="EMBL" id="QJKJ01009160">
    <property type="protein sequence ID" value="RDX77477.1"/>
    <property type="molecule type" value="Genomic_DNA"/>
</dbReference>
<feature type="compositionally biased region" description="Basic and acidic residues" evidence="1">
    <location>
        <begin position="112"/>
        <end position="152"/>
    </location>
</feature>
<comment type="caution">
    <text evidence="2">The sequence shown here is derived from an EMBL/GenBank/DDBJ whole genome shotgun (WGS) entry which is preliminary data.</text>
</comment>
<organism evidence="2 3">
    <name type="scientific">Mucuna pruriens</name>
    <name type="common">Velvet bean</name>
    <name type="synonym">Dolichos pruriens</name>
    <dbReference type="NCBI Taxonomy" id="157652"/>
    <lineage>
        <taxon>Eukaryota</taxon>
        <taxon>Viridiplantae</taxon>
        <taxon>Streptophyta</taxon>
        <taxon>Embryophyta</taxon>
        <taxon>Tracheophyta</taxon>
        <taxon>Spermatophyta</taxon>
        <taxon>Magnoliopsida</taxon>
        <taxon>eudicotyledons</taxon>
        <taxon>Gunneridae</taxon>
        <taxon>Pentapetalae</taxon>
        <taxon>rosids</taxon>
        <taxon>fabids</taxon>
        <taxon>Fabales</taxon>
        <taxon>Fabaceae</taxon>
        <taxon>Papilionoideae</taxon>
        <taxon>50 kb inversion clade</taxon>
        <taxon>NPAAA clade</taxon>
        <taxon>indigoferoid/millettioid clade</taxon>
        <taxon>Phaseoleae</taxon>
        <taxon>Mucuna</taxon>
    </lineage>
</organism>
<keyword evidence="3" id="KW-1185">Reference proteome</keyword>
<proteinExistence type="predicted"/>
<evidence type="ECO:0000313" key="3">
    <source>
        <dbReference type="Proteomes" id="UP000257109"/>
    </source>
</evidence>
<dbReference type="InterPro" id="IPR043502">
    <property type="entry name" value="DNA/RNA_pol_sf"/>
</dbReference>
<accession>A0A371FGN3</accession>
<dbReference type="PANTHER" id="PTHR35046:SF9">
    <property type="entry name" value="RNA-DIRECTED DNA POLYMERASE"/>
    <property type="match status" value="1"/>
</dbReference>
<reference evidence="2" key="1">
    <citation type="submission" date="2018-05" db="EMBL/GenBank/DDBJ databases">
        <title>Draft genome of Mucuna pruriens seed.</title>
        <authorList>
            <person name="Nnadi N.E."/>
            <person name="Vos R."/>
            <person name="Hasami M.H."/>
            <person name="Devisetty U.K."/>
            <person name="Aguiy J.C."/>
        </authorList>
    </citation>
    <scope>NUCLEOTIDE SEQUENCE [LARGE SCALE GENOMIC DNA]</scope>
    <source>
        <strain evidence="2">JCA_2017</strain>
    </source>
</reference>
<feature type="compositionally biased region" description="Basic residues" evidence="1">
    <location>
        <begin position="153"/>
        <end position="162"/>
    </location>
</feature>
<dbReference type="Proteomes" id="UP000257109">
    <property type="component" value="Unassembled WGS sequence"/>
</dbReference>
<dbReference type="OrthoDB" id="1747743at2759"/>
<dbReference type="PANTHER" id="PTHR35046">
    <property type="entry name" value="ZINC KNUCKLE (CCHC-TYPE) FAMILY PROTEIN"/>
    <property type="match status" value="1"/>
</dbReference>